<dbReference type="OrthoDB" id="9763949at2"/>
<evidence type="ECO:0000313" key="2">
    <source>
        <dbReference type="EMBL" id="KLV09956.1"/>
    </source>
</evidence>
<sequence>MSRELYVGVMSGTSLDGVDVALVAIEHEASDAQPVSVSLQAHYDHPMPDELKHALLEVCLGQATNLRQIGELDHRLGHLFADAVNALLRQKGISPQDVTAIGNHGQTVYHHPESEYPFTTQLGDANIIAAKTGITTVADFRRKDMALGGQGAPLVPAFHRILFAQANSTTVVLNIGGIANISVLPPSRTVAGMAGAVGGSGQNARVDSKAEAITGVHSGKVVGYDTGPGNMLMDAWIYQQQGDKYDRDGAYARSGCCHATLLAQLLSDPYLTQTYPKSTGREHYNLPWLNEQLALVAVATGERLAPEDVQATLLEFTARTIADQVHTFKFGPSPRLLVCGGGANNPALMARLSALLPEWLVGNTRDEGVDADYMEAMAFAWLARQRIHNQPSNVPEVTGASRPASLGVIYPAD</sequence>
<name>A0A0J1HEB2_9GAMM</name>
<reference evidence="2 3" key="1">
    <citation type="submission" date="2015-05" db="EMBL/GenBank/DDBJ databases">
        <title>Photobacterium galathea sp. nov.</title>
        <authorList>
            <person name="Machado H."/>
            <person name="Gram L."/>
        </authorList>
    </citation>
    <scope>NUCLEOTIDE SEQUENCE [LARGE SCALE GENOMIC DNA]</scope>
    <source>
        <strain evidence="2 3">DSM 22954</strain>
    </source>
</reference>
<dbReference type="Gene3D" id="3.30.420.40">
    <property type="match status" value="2"/>
</dbReference>
<proteinExistence type="inferred from homology"/>
<dbReference type="GO" id="GO:0006040">
    <property type="term" value="P:amino sugar metabolic process"/>
    <property type="evidence" value="ECO:0007669"/>
    <property type="project" value="InterPro"/>
</dbReference>
<dbReference type="Proteomes" id="UP000035909">
    <property type="component" value="Unassembled WGS sequence"/>
</dbReference>
<dbReference type="InterPro" id="IPR043129">
    <property type="entry name" value="ATPase_NBD"/>
</dbReference>
<dbReference type="Pfam" id="PF03702">
    <property type="entry name" value="AnmK"/>
    <property type="match status" value="2"/>
</dbReference>
<feature type="binding site" evidence="1">
    <location>
        <begin position="12"/>
        <end position="19"/>
    </location>
    <ligand>
        <name>ATP</name>
        <dbReference type="ChEBI" id="CHEBI:30616"/>
    </ligand>
</feature>
<dbReference type="SUPFAM" id="SSF53067">
    <property type="entry name" value="Actin-like ATPase domain"/>
    <property type="match status" value="1"/>
</dbReference>
<dbReference type="GO" id="GO:0097175">
    <property type="term" value="P:1,6-anhydro-N-acetyl-beta-muramic acid catabolic process"/>
    <property type="evidence" value="ECO:0007669"/>
    <property type="project" value="UniProtKB-UniRule"/>
</dbReference>
<dbReference type="GO" id="GO:0016301">
    <property type="term" value="F:kinase activity"/>
    <property type="evidence" value="ECO:0007669"/>
    <property type="project" value="UniProtKB-KW"/>
</dbReference>
<comment type="catalytic activity">
    <reaction evidence="1">
        <text>1,6-anhydro-N-acetyl-beta-muramate + ATP + H2O = N-acetyl-D-muramate 6-phosphate + ADP + H(+)</text>
        <dbReference type="Rhea" id="RHEA:24952"/>
        <dbReference type="ChEBI" id="CHEBI:15377"/>
        <dbReference type="ChEBI" id="CHEBI:15378"/>
        <dbReference type="ChEBI" id="CHEBI:30616"/>
        <dbReference type="ChEBI" id="CHEBI:58690"/>
        <dbReference type="ChEBI" id="CHEBI:58722"/>
        <dbReference type="ChEBI" id="CHEBI:456216"/>
        <dbReference type="EC" id="2.7.1.170"/>
    </reaction>
</comment>
<dbReference type="PATRIC" id="fig|320778.3.peg.2138"/>
<evidence type="ECO:0000313" key="3">
    <source>
        <dbReference type="Proteomes" id="UP000035909"/>
    </source>
</evidence>
<comment type="pathway">
    <text evidence="1">Cell wall biogenesis; peptidoglycan recycling.</text>
</comment>
<keyword evidence="1 2" id="KW-0418">Kinase</keyword>
<comment type="caution">
    <text evidence="2">The sequence shown here is derived from an EMBL/GenBank/DDBJ whole genome shotgun (WGS) entry which is preliminary data.</text>
</comment>
<dbReference type="EMBL" id="LDOU01000007">
    <property type="protein sequence ID" value="KLV09956.1"/>
    <property type="molecule type" value="Genomic_DNA"/>
</dbReference>
<dbReference type="GO" id="GO:0009254">
    <property type="term" value="P:peptidoglycan turnover"/>
    <property type="evidence" value="ECO:0007669"/>
    <property type="project" value="UniProtKB-UniRule"/>
</dbReference>
<dbReference type="PANTHER" id="PTHR30605:SF0">
    <property type="entry name" value="ANHYDRO-N-ACETYLMURAMIC ACID KINASE"/>
    <property type="match status" value="1"/>
</dbReference>
<comment type="pathway">
    <text evidence="1">Amino-sugar metabolism; 1,6-anhydro-N-acetylmuramate degradation.</text>
</comment>
<keyword evidence="1" id="KW-0808">Transferase</keyword>
<dbReference type="STRING" id="320778.ABT57_09810"/>
<dbReference type="NCBIfam" id="NF007139">
    <property type="entry name" value="PRK09585.1-3"/>
    <property type="match status" value="1"/>
</dbReference>
<gene>
    <name evidence="1" type="primary">anmK</name>
    <name evidence="2" type="ORF">ABT57_09810</name>
</gene>
<dbReference type="UniPathway" id="UPA00343"/>
<accession>A0A0J1HEB2</accession>
<dbReference type="GO" id="GO:0016773">
    <property type="term" value="F:phosphotransferase activity, alcohol group as acceptor"/>
    <property type="evidence" value="ECO:0007669"/>
    <property type="project" value="UniProtKB-UniRule"/>
</dbReference>
<dbReference type="CDD" id="cd24050">
    <property type="entry name" value="ASKHA_NBD_ANMK"/>
    <property type="match status" value="1"/>
</dbReference>
<comment type="similarity">
    <text evidence="1">Belongs to the anhydro-N-acetylmuramic acid kinase family.</text>
</comment>
<dbReference type="HAMAP" id="MF_01270">
    <property type="entry name" value="AnhMurNAc_kinase"/>
    <property type="match status" value="1"/>
</dbReference>
<keyword evidence="1" id="KW-0547">Nucleotide-binding</keyword>
<dbReference type="AlphaFoldDB" id="A0A0J1HEB2"/>
<keyword evidence="1" id="KW-0067">ATP-binding</keyword>
<dbReference type="PANTHER" id="PTHR30605">
    <property type="entry name" value="ANHYDRO-N-ACETYLMURAMIC ACID KINASE"/>
    <property type="match status" value="1"/>
</dbReference>
<comment type="function">
    <text evidence="1">Catalyzes the specific phosphorylation of 1,6-anhydro-N-acetylmuramic acid (anhMurNAc) with the simultaneous cleavage of the 1,6-anhydro ring, generating MurNAc-6-P. Is required for the utilization of anhMurNAc either imported from the medium or derived from its own cell wall murein, and thus plays a role in cell wall recycling.</text>
</comment>
<dbReference type="RefSeq" id="WP_047885044.1">
    <property type="nucleotide sequence ID" value="NZ_CP071326.1"/>
</dbReference>
<protein>
    <recommendedName>
        <fullName evidence="1">Anhydro-N-acetylmuramic acid kinase</fullName>
        <ecNumber evidence="1">2.7.1.170</ecNumber>
    </recommendedName>
    <alternativeName>
        <fullName evidence="1">AnhMurNAc kinase</fullName>
    </alternativeName>
</protein>
<keyword evidence="3" id="KW-1185">Reference proteome</keyword>
<dbReference type="InterPro" id="IPR005338">
    <property type="entry name" value="Anhydro_N_Ac-Mur_kinase"/>
</dbReference>
<keyword evidence="1" id="KW-0119">Carbohydrate metabolism</keyword>
<dbReference type="UniPathway" id="UPA00544"/>
<dbReference type="EC" id="2.7.1.170" evidence="1"/>
<evidence type="ECO:0000256" key="1">
    <source>
        <dbReference type="HAMAP-Rule" id="MF_01270"/>
    </source>
</evidence>
<dbReference type="GO" id="GO:0005524">
    <property type="term" value="F:ATP binding"/>
    <property type="evidence" value="ECO:0007669"/>
    <property type="project" value="UniProtKB-UniRule"/>
</dbReference>
<organism evidence="2 3">
    <name type="scientific">Photobacterium ganghwense</name>
    <dbReference type="NCBI Taxonomy" id="320778"/>
    <lineage>
        <taxon>Bacteria</taxon>
        <taxon>Pseudomonadati</taxon>
        <taxon>Pseudomonadota</taxon>
        <taxon>Gammaproteobacteria</taxon>
        <taxon>Vibrionales</taxon>
        <taxon>Vibrionaceae</taxon>
        <taxon>Photobacterium</taxon>
    </lineage>
</organism>